<feature type="compositionally biased region" description="Acidic residues" evidence="2">
    <location>
        <begin position="74"/>
        <end position="89"/>
    </location>
</feature>
<reference evidence="4" key="3">
    <citation type="submission" date="2015-06" db="UniProtKB">
        <authorList>
            <consortium name="EnsemblMetazoa"/>
        </authorList>
    </citation>
    <scope>IDENTIFICATION</scope>
</reference>
<dbReference type="EnsemblMetazoa" id="HelroT166558">
    <property type="protein sequence ID" value="HelroP166558"/>
    <property type="gene ID" value="HelroG166558"/>
</dbReference>
<comment type="function">
    <text evidence="1">Component of the 90S pre-ribosome involved in the maturation of rRNAs. Required for early cleavages of the pre-RNAs in the 40S ribosomal subunit maturation pathway.</text>
</comment>
<dbReference type="OrthoDB" id="448446at2759"/>
<accession>T1EY89</accession>
<dbReference type="AlphaFoldDB" id="T1EY89"/>
<dbReference type="Pfam" id="PF06102">
    <property type="entry name" value="RRP36"/>
    <property type="match status" value="1"/>
</dbReference>
<organism evidence="4 5">
    <name type="scientific">Helobdella robusta</name>
    <name type="common">Californian leech</name>
    <dbReference type="NCBI Taxonomy" id="6412"/>
    <lineage>
        <taxon>Eukaryota</taxon>
        <taxon>Metazoa</taxon>
        <taxon>Spiralia</taxon>
        <taxon>Lophotrochozoa</taxon>
        <taxon>Annelida</taxon>
        <taxon>Clitellata</taxon>
        <taxon>Hirudinea</taxon>
        <taxon>Rhynchobdellida</taxon>
        <taxon>Glossiphoniidae</taxon>
        <taxon>Helobdella</taxon>
    </lineage>
</organism>
<comment type="subunit">
    <text evidence="1">Associates with 90S and pre-40S pre-ribosomal particles.</text>
</comment>
<keyword evidence="1" id="KW-0698">rRNA processing</keyword>
<protein>
    <recommendedName>
        <fullName evidence="1">rRNA biogenesis protein RRP36</fullName>
    </recommendedName>
</protein>
<dbReference type="EMBL" id="AMQM01002454">
    <property type="status" value="NOT_ANNOTATED_CDS"/>
    <property type="molecule type" value="Genomic_DNA"/>
</dbReference>
<dbReference type="CTD" id="20201539"/>
<reference evidence="5" key="1">
    <citation type="submission" date="2012-12" db="EMBL/GenBank/DDBJ databases">
        <authorList>
            <person name="Hellsten U."/>
            <person name="Grimwood J."/>
            <person name="Chapman J.A."/>
            <person name="Shapiro H."/>
            <person name="Aerts A."/>
            <person name="Otillar R.P."/>
            <person name="Terry A.Y."/>
            <person name="Boore J.L."/>
            <person name="Simakov O."/>
            <person name="Marletaz F."/>
            <person name="Cho S.-J."/>
            <person name="Edsinger-Gonzales E."/>
            <person name="Havlak P."/>
            <person name="Kuo D.-H."/>
            <person name="Larsson T."/>
            <person name="Lv J."/>
            <person name="Arendt D."/>
            <person name="Savage R."/>
            <person name="Osoegawa K."/>
            <person name="de Jong P."/>
            <person name="Lindberg D.R."/>
            <person name="Seaver E.C."/>
            <person name="Weisblat D.A."/>
            <person name="Putnam N.H."/>
            <person name="Grigoriev I.V."/>
            <person name="Rokhsar D.S."/>
        </authorList>
    </citation>
    <scope>NUCLEOTIDE SEQUENCE</scope>
</reference>
<proteinExistence type="inferred from homology"/>
<evidence type="ECO:0000313" key="5">
    <source>
        <dbReference type="Proteomes" id="UP000015101"/>
    </source>
</evidence>
<reference evidence="3 5" key="2">
    <citation type="journal article" date="2013" name="Nature">
        <title>Insights into bilaterian evolution from three spiralian genomes.</title>
        <authorList>
            <person name="Simakov O."/>
            <person name="Marletaz F."/>
            <person name="Cho S.J."/>
            <person name="Edsinger-Gonzales E."/>
            <person name="Havlak P."/>
            <person name="Hellsten U."/>
            <person name="Kuo D.H."/>
            <person name="Larsson T."/>
            <person name="Lv J."/>
            <person name="Arendt D."/>
            <person name="Savage R."/>
            <person name="Osoegawa K."/>
            <person name="de Jong P."/>
            <person name="Grimwood J."/>
            <person name="Chapman J.A."/>
            <person name="Shapiro H."/>
            <person name="Aerts A."/>
            <person name="Otillar R.P."/>
            <person name="Terry A.Y."/>
            <person name="Boore J.L."/>
            <person name="Grigoriev I.V."/>
            <person name="Lindberg D.R."/>
            <person name="Seaver E.C."/>
            <person name="Weisblat D.A."/>
            <person name="Putnam N.H."/>
            <person name="Rokhsar D.S."/>
        </authorList>
    </citation>
    <scope>NUCLEOTIDE SEQUENCE</scope>
</reference>
<evidence type="ECO:0000313" key="3">
    <source>
        <dbReference type="EMBL" id="ESO11555.1"/>
    </source>
</evidence>
<keyword evidence="1" id="KW-0690">Ribosome biogenesis</keyword>
<dbReference type="RefSeq" id="XP_009010043.1">
    <property type="nucleotide sequence ID" value="XM_009011795.1"/>
</dbReference>
<dbReference type="Proteomes" id="UP000015101">
    <property type="component" value="Unassembled WGS sequence"/>
</dbReference>
<dbReference type="KEGG" id="hro:HELRODRAFT_166558"/>
<dbReference type="GeneID" id="20201539"/>
<dbReference type="HOGENOM" id="CLU_1534211_0_0_1"/>
<keyword evidence="1" id="KW-0539">Nucleus</keyword>
<dbReference type="GO" id="GO:0006364">
    <property type="term" value="P:rRNA processing"/>
    <property type="evidence" value="ECO:0007669"/>
    <property type="project" value="UniProtKB-UniRule"/>
</dbReference>
<dbReference type="EMBL" id="KB095812">
    <property type="protein sequence ID" value="ESO11555.1"/>
    <property type="molecule type" value="Genomic_DNA"/>
</dbReference>
<keyword evidence="1" id="KW-0687">Ribonucleoprotein</keyword>
<dbReference type="InParanoid" id="T1EY89"/>
<evidence type="ECO:0000256" key="1">
    <source>
        <dbReference type="RuleBase" id="RU368027"/>
    </source>
</evidence>
<name>T1EY89_HELRO</name>
<dbReference type="GO" id="GO:1990904">
    <property type="term" value="C:ribonucleoprotein complex"/>
    <property type="evidence" value="ECO:0007669"/>
    <property type="project" value="UniProtKB-KW"/>
</dbReference>
<feature type="region of interest" description="Disordered" evidence="2">
    <location>
        <begin position="74"/>
        <end position="94"/>
    </location>
</feature>
<keyword evidence="5" id="KW-1185">Reference proteome</keyword>
<sequence>MPFVERVKKLGIIREIRCGSYRQREVEILGSIGINNSSVRRGIPMGIGKDDPNQSPMKTKFKLLSVKLKLNDIDTDVSDSSDSENDSSPDESTKDLKLQKGIVLEMGNFSISVCLFMYNDPDTSEASVVPRDPRFDDMCGTLNKHYFRQAYSFIGNIKVNEKQARYFFTLILNFN</sequence>
<gene>
    <name evidence="4" type="primary">20201539</name>
    <name evidence="3" type="ORF">HELRODRAFT_166558</name>
</gene>
<dbReference type="GO" id="GO:0005730">
    <property type="term" value="C:nucleolus"/>
    <property type="evidence" value="ECO:0007669"/>
    <property type="project" value="UniProtKB-SubCell"/>
</dbReference>
<evidence type="ECO:0000256" key="2">
    <source>
        <dbReference type="SAM" id="MobiDB-lite"/>
    </source>
</evidence>
<comment type="similarity">
    <text evidence="1">Belongs to the RRP36 family.</text>
</comment>
<comment type="subcellular location">
    <subcellularLocation>
        <location evidence="1">Nucleus</location>
        <location evidence="1">Nucleolus</location>
    </subcellularLocation>
</comment>
<dbReference type="InterPro" id="IPR009292">
    <property type="entry name" value="RRP36"/>
</dbReference>
<evidence type="ECO:0000313" key="4">
    <source>
        <dbReference type="EnsemblMetazoa" id="HelroP166558"/>
    </source>
</evidence>